<protein>
    <submittedName>
        <fullName evidence="1">Uncharacterized protein</fullName>
    </submittedName>
</protein>
<evidence type="ECO:0000313" key="2">
    <source>
        <dbReference type="Proteomes" id="UP000494117"/>
    </source>
</evidence>
<keyword evidence="2" id="KW-1185">Reference proteome</keyword>
<evidence type="ECO:0000313" key="1">
    <source>
        <dbReference type="EMBL" id="CAB3928502.1"/>
    </source>
</evidence>
<proteinExistence type="predicted"/>
<dbReference type="Proteomes" id="UP000494117">
    <property type="component" value="Unassembled WGS sequence"/>
</dbReference>
<gene>
    <name evidence="1" type="ORF">LMG26858_06242</name>
</gene>
<name>A0A6S7F2M5_9BURK</name>
<sequence>MPEAEAPVADPAAGVARADACDAAPLALEMAPAVSVSA</sequence>
<dbReference type="AlphaFoldDB" id="A0A6S7F2M5"/>
<dbReference type="EMBL" id="CADILG010000109">
    <property type="protein sequence ID" value="CAB3928502.1"/>
    <property type="molecule type" value="Genomic_DNA"/>
</dbReference>
<reference evidence="1 2" key="1">
    <citation type="submission" date="2020-04" db="EMBL/GenBank/DDBJ databases">
        <authorList>
            <person name="De Canck E."/>
        </authorList>
    </citation>
    <scope>NUCLEOTIDE SEQUENCE [LARGE SCALE GENOMIC DNA]</scope>
    <source>
        <strain evidence="1 2">LMG 26858</strain>
    </source>
</reference>
<organism evidence="1 2">
    <name type="scientific">Achromobacter anxifer</name>
    <dbReference type="NCBI Taxonomy" id="1287737"/>
    <lineage>
        <taxon>Bacteria</taxon>
        <taxon>Pseudomonadati</taxon>
        <taxon>Pseudomonadota</taxon>
        <taxon>Betaproteobacteria</taxon>
        <taxon>Burkholderiales</taxon>
        <taxon>Alcaligenaceae</taxon>
        <taxon>Achromobacter</taxon>
    </lineage>
</organism>
<accession>A0A6S7F2M5</accession>